<name>A0A6N7IVA5_9FIRM</name>
<organism evidence="2 3">
    <name type="scientific">Desulfofundulus thermobenzoicus</name>
    <dbReference type="NCBI Taxonomy" id="29376"/>
    <lineage>
        <taxon>Bacteria</taxon>
        <taxon>Bacillati</taxon>
        <taxon>Bacillota</taxon>
        <taxon>Clostridia</taxon>
        <taxon>Eubacteriales</taxon>
        <taxon>Peptococcaceae</taxon>
        <taxon>Desulfofundulus</taxon>
    </lineage>
</organism>
<dbReference type="PANTHER" id="PTHR30050">
    <property type="entry name" value="CHROMOSOMAL REPLICATION INITIATOR PROTEIN DNAA"/>
    <property type="match status" value="1"/>
</dbReference>
<dbReference type="InterPro" id="IPR003593">
    <property type="entry name" value="AAA+_ATPase"/>
</dbReference>
<dbReference type="GO" id="GO:0005524">
    <property type="term" value="F:ATP binding"/>
    <property type="evidence" value="ECO:0007669"/>
    <property type="project" value="InterPro"/>
</dbReference>
<accession>A0A6N7IVA5</accession>
<feature type="domain" description="AAA+ ATPase" evidence="1">
    <location>
        <begin position="92"/>
        <end position="226"/>
    </location>
</feature>
<dbReference type="Pfam" id="PF01695">
    <property type="entry name" value="IstB_IS21"/>
    <property type="match status" value="1"/>
</dbReference>
<gene>
    <name evidence="2" type="ORF">GFC01_12545</name>
</gene>
<proteinExistence type="predicted"/>
<evidence type="ECO:0000259" key="1">
    <source>
        <dbReference type="SMART" id="SM00382"/>
    </source>
</evidence>
<sequence>MKPCKLCQDRGVIISNQVAVPCSCNRQRALFNRFKNAGLPDGLRECTFERFDFRFYSKQLVDPVHKTTYYDLARRAFRAAENFVRQFVQDPHIDGLLISGPVGSGKTFLAACMANALLQEEVPLLFMVVPDLLDQLRATYNQDRQPAGYTEKDLMDAAREVSLLILDDLGAHNYTEWTKNRLYSILNYRLNYRLPVIITTNLSLEKLDEYLGERTTSRICQMCWPCHLAVVDDIRMVRRKERLQEK</sequence>
<protein>
    <submittedName>
        <fullName evidence="2">AAA family ATPase</fullName>
    </submittedName>
</protein>
<reference evidence="2 3" key="1">
    <citation type="submission" date="2019-10" db="EMBL/GenBank/DDBJ databases">
        <title>Comparative genomics of sulfur disproportionating microorganisms.</title>
        <authorList>
            <person name="Ward L.M."/>
            <person name="Bertran E."/>
            <person name="Johnston D."/>
        </authorList>
    </citation>
    <scope>NUCLEOTIDE SEQUENCE [LARGE SCALE GENOMIC DNA]</scope>
    <source>
        <strain evidence="2 3">DSM 14055</strain>
    </source>
</reference>
<dbReference type="EMBL" id="WHYR01000037">
    <property type="protein sequence ID" value="MQL53068.1"/>
    <property type="molecule type" value="Genomic_DNA"/>
</dbReference>
<dbReference type="InterPro" id="IPR002611">
    <property type="entry name" value="IstB_ATP-bd"/>
</dbReference>
<dbReference type="SUPFAM" id="SSF52540">
    <property type="entry name" value="P-loop containing nucleoside triphosphate hydrolases"/>
    <property type="match status" value="1"/>
</dbReference>
<dbReference type="InterPro" id="IPR027417">
    <property type="entry name" value="P-loop_NTPase"/>
</dbReference>
<dbReference type="RefSeq" id="WP_341473960.1">
    <property type="nucleotide sequence ID" value="NZ_WHYR01000037.1"/>
</dbReference>
<keyword evidence="3" id="KW-1185">Reference proteome</keyword>
<dbReference type="GO" id="GO:0006260">
    <property type="term" value="P:DNA replication"/>
    <property type="evidence" value="ECO:0007669"/>
    <property type="project" value="TreeGrafter"/>
</dbReference>
<dbReference type="CDD" id="cd00009">
    <property type="entry name" value="AAA"/>
    <property type="match status" value="1"/>
</dbReference>
<dbReference type="PANTHER" id="PTHR30050:SF4">
    <property type="entry name" value="ATP-BINDING PROTEIN RV3427C IN INSERTION SEQUENCE-RELATED"/>
    <property type="match status" value="1"/>
</dbReference>
<dbReference type="SMART" id="SM00382">
    <property type="entry name" value="AAA"/>
    <property type="match status" value="1"/>
</dbReference>
<dbReference type="Proteomes" id="UP000441717">
    <property type="component" value="Unassembled WGS sequence"/>
</dbReference>
<evidence type="ECO:0000313" key="3">
    <source>
        <dbReference type="Proteomes" id="UP000441717"/>
    </source>
</evidence>
<dbReference type="AlphaFoldDB" id="A0A6N7IVA5"/>
<dbReference type="Gene3D" id="3.40.50.300">
    <property type="entry name" value="P-loop containing nucleotide triphosphate hydrolases"/>
    <property type="match status" value="1"/>
</dbReference>
<evidence type="ECO:0000313" key="2">
    <source>
        <dbReference type="EMBL" id="MQL53068.1"/>
    </source>
</evidence>
<comment type="caution">
    <text evidence="2">The sequence shown here is derived from an EMBL/GenBank/DDBJ whole genome shotgun (WGS) entry which is preliminary data.</text>
</comment>